<feature type="domain" description="Integrase zinc-binding" evidence="1">
    <location>
        <begin position="8"/>
        <end position="54"/>
    </location>
</feature>
<organism evidence="2">
    <name type="scientific">Lygus hesperus</name>
    <name type="common">Western plant bug</name>
    <dbReference type="NCBI Taxonomy" id="30085"/>
    <lineage>
        <taxon>Eukaryota</taxon>
        <taxon>Metazoa</taxon>
        <taxon>Ecdysozoa</taxon>
        <taxon>Arthropoda</taxon>
        <taxon>Hexapoda</taxon>
        <taxon>Insecta</taxon>
        <taxon>Pterygota</taxon>
        <taxon>Neoptera</taxon>
        <taxon>Paraneoptera</taxon>
        <taxon>Hemiptera</taxon>
        <taxon>Heteroptera</taxon>
        <taxon>Panheteroptera</taxon>
        <taxon>Cimicomorpha</taxon>
        <taxon>Miridae</taxon>
        <taxon>Mirini</taxon>
        <taxon>Lygus</taxon>
    </lineage>
</organism>
<proteinExistence type="predicted"/>
<protein>
    <recommendedName>
        <fullName evidence="1">Integrase zinc-binding domain-containing protein</fullName>
    </recommendedName>
</protein>
<reference evidence="2" key="1">
    <citation type="journal article" date="2016" name="Gigascience">
        <title>De novo construction of an expanded transcriptome assembly for the western tarnished plant bug, Lygus hesperus.</title>
        <authorList>
            <person name="Tassone E.E."/>
            <person name="Geib S.M."/>
            <person name="Hall B."/>
            <person name="Fabrick J.A."/>
            <person name="Brent C.S."/>
            <person name="Hull J.J."/>
        </authorList>
    </citation>
    <scope>NUCLEOTIDE SEQUENCE</scope>
</reference>
<dbReference type="Gene3D" id="1.10.340.70">
    <property type="match status" value="1"/>
</dbReference>
<accession>A0A146LW12</accession>
<dbReference type="AlphaFoldDB" id="A0A146LW12"/>
<name>A0A146LW12_LYGHE</name>
<dbReference type="EMBL" id="GDHC01007752">
    <property type="protein sequence ID" value="JAQ10877.1"/>
    <property type="molecule type" value="Transcribed_RNA"/>
</dbReference>
<sequence>MDGLQVVVPSKFQKQLFNSVHTPVHFGGKRTASQLRERFYFDWVGIHKDVSAMCIPSVCEKKRKETTRESTTTVLPEWCPISAGRHRCVWPITRYRAWKPVCFDCGRIFH</sequence>
<gene>
    <name evidence="2" type="ORF">g.82031</name>
</gene>
<dbReference type="InterPro" id="IPR041588">
    <property type="entry name" value="Integrase_H2C2"/>
</dbReference>
<dbReference type="Pfam" id="PF17921">
    <property type="entry name" value="Integrase_H2C2"/>
    <property type="match status" value="1"/>
</dbReference>
<evidence type="ECO:0000313" key="2">
    <source>
        <dbReference type="EMBL" id="JAQ10877.1"/>
    </source>
</evidence>
<evidence type="ECO:0000259" key="1">
    <source>
        <dbReference type="Pfam" id="PF17921"/>
    </source>
</evidence>